<feature type="domain" description="Baculovirus polyhedron envelope protein PEP N-terminal" evidence="2">
    <location>
        <begin position="24"/>
        <end position="86"/>
    </location>
</feature>
<dbReference type="GeneID" id="27429928"/>
<reference evidence="4" key="1">
    <citation type="submission" date="2017-04" db="EMBL/GenBank/DDBJ databases">
        <title>Complete genome sequence of Urbanus proteus nucleopolyhedrovirus (UrprNPV).</title>
        <authorList>
            <person name="Santos E.R."/>
            <person name="Melo F.L."/>
            <person name="Sosa-Gomez D.R."/>
            <person name="Ribeiro B.M."/>
            <person name="Ardisson-Araujo D.M.P."/>
        </authorList>
    </citation>
    <scope>NUCLEOTIDE SEQUENCE [LARGE SCALE GENOMIC DNA]</scope>
    <source>
        <strain evidence="4">Southern Brazil</strain>
    </source>
</reference>
<accession>A0A162GV09</accession>
<dbReference type="GO" id="GO:0019028">
    <property type="term" value="C:viral capsid"/>
    <property type="evidence" value="ECO:0007669"/>
    <property type="project" value="InterPro"/>
</dbReference>
<dbReference type="InterPro" id="IPR007600">
    <property type="entry name" value="Baculo_PEP_N"/>
</dbReference>
<dbReference type="Pfam" id="PF04513">
    <property type="entry name" value="Baculo_PEP_C"/>
    <property type="match status" value="1"/>
</dbReference>
<dbReference type="InterPro" id="IPR007601">
    <property type="entry name" value="Baculo_PEP_C"/>
</dbReference>
<feature type="domain" description="Baculovirus polyhedron envelope protein PEP C-terminal" evidence="3">
    <location>
        <begin position="150"/>
        <end position="288"/>
    </location>
</feature>
<proteinExistence type="predicted"/>
<dbReference type="RefSeq" id="YP_009250084.1">
    <property type="nucleotide sequence ID" value="NC_029997.2"/>
</dbReference>
<dbReference type="Proteomes" id="UP000201861">
    <property type="component" value="Segment"/>
</dbReference>
<dbReference type="OrthoDB" id="9286at10239"/>
<evidence type="ECO:0000256" key="1">
    <source>
        <dbReference type="SAM" id="Coils"/>
    </source>
</evidence>
<dbReference type="Pfam" id="PF04512">
    <property type="entry name" value="Baculo_PEP_N"/>
    <property type="match status" value="1"/>
</dbReference>
<name>A0A162GV09_9ABAC</name>
<evidence type="ECO:0000313" key="4">
    <source>
        <dbReference type="EMBL" id="AKR17386.1"/>
    </source>
</evidence>
<gene>
    <name evidence="4" type="primary">pep</name>
</gene>
<evidence type="ECO:0000313" key="5">
    <source>
        <dbReference type="Proteomes" id="UP000201861"/>
    </source>
</evidence>
<sequence>MSFNVLSKPYQDCHISAFLDNCCIFWISADDTLQLLRLPPGVLQSIPLRHKKCWSDFQNSNCAYRCDNSKVFIDLYGLGLLCAKINSNTADYLMTAFVAEIYKECLDNGPNVSQLCPKPTCDRCSRHNHHHDHDHSELLERIARQNDQILINLTQLSINNSNQHLEITNLLNSIKLQNVQILNNVSQILELIETQFNELSTELTTLLRNLNNQLNSLTEQLTNAIAQLQDTLRNELLNINSILNNLVSSITNINTTLNNVLQILNNLNLGNINSVLQEVLTLLQEIIDALFPFLSTIKKGTE</sequence>
<dbReference type="GO" id="GO:0019031">
    <property type="term" value="C:viral envelope"/>
    <property type="evidence" value="ECO:0007669"/>
    <property type="project" value="InterPro"/>
</dbReference>
<dbReference type="KEGG" id="vg:27429928"/>
<keyword evidence="1" id="KW-0175">Coiled coil</keyword>
<organism evidence="4 5">
    <name type="scientific">Urbanus proteus nucleopolyhedrovirus</name>
    <dbReference type="NCBI Taxonomy" id="1675866"/>
    <lineage>
        <taxon>Viruses</taxon>
        <taxon>Viruses incertae sedis</taxon>
        <taxon>Naldaviricetes</taxon>
        <taxon>Lefavirales</taxon>
        <taxon>Baculoviridae</taxon>
        <taxon>Alphabaculovirus</taxon>
        <taxon>Alphabaculovirus urprotei</taxon>
    </lineage>
</organism>
<evidence type="ECO:0000259" key="2">
    <source>
        <dbReference type="Pfam" id="PF04512"/>
    </source>
</evidence>
<protein>
    <submittedName>
        <fullName evidence="4">PEP</fullName>
    </submittedName>
</protein>
<keyword evidence="5" id="KW-1185">Reference proteome</keyword>
<feature type="coiled-coil region" evidence="1">
    <location>
        <begin position="189"/>
        <end position="245"/>
    </location>
</feature>
<dbReference type="GO" id="GO:0005198">
    <property type="term" value="F:structural molecule activity"/>
    <property type="evidence" value="ECO:0007669"/>
    <property type="project" value="InterPro"/>
</dbReference>
<dbReference type="EMBL" id="KR011717">
    <property type="protein sequence ID" value="AKR17386.1"/>
    <property type="molecule type" value="Genomic_DNA"/>
</dbReference>
<evidence type="ECO:0000259" key="3">
    <source>
        <dbReference type="Pfam" id="PF04513"/>
    </source>
</evidence>